<evidence type="ECO:0000313" key="2">
    <source>
        <dbReference type="EMBL" id="CAK9194648.1"/>
    </source>
</evidence>
<evidence type="ECO:0000313" key="3">
    <source>
        <dbReference type="Proteomes" id="UP001497512"/>
    </source>
</evidence>
<organism evidence="2 3">
    <name type="scientific">Sphagnum troendelagicum</name>
    <dbReference type="NCBI Taxonomy" id="128251"/>
    <lineage>
        <taxon>Eukaryota</taxon>
        <taxon>Viridiplantae</taxon>
        <taxon>Streptophyta</taxon>
        <taxon>Embryophyta</taxon>
        <taxon>Bryophyta</taxon>
        <taxon>Sphagnophytina</taxon>
        <taxon>Sphagnopsida</taxon>
        <taxon>Sphagnales</taxon>
        <taxon>Sphagnaceae</taxon>
        <taxon>Sphagnum</taxon>
    </lineage>
</organism>
<sequence length="263" mass="29152">MAYPSNHENIRIGKEGAIPGYTGFVPGVRSHVVGHSFADACKRGLAITDSQRHNSFEKTIHLSAEVRPGGRESYHAQLAHPGLPLEPSAVKWVASKKEALPEMRFASGKIDMHSRRQCIGTTEEYCRPTVPVASVGDLPYKDVKLRLRKPHDETGPEFDEVQQGKHKVKGYTGHIHGHHLVFGKSFGKATRDLAGHPAEPSTSKHYLDYAENRPLIVNEFELKHPLHYNHFKLTDPGEGSLGPLPEGARPRSPSEDMFPLAQN</sequence>
<feature type="compositionally biased region" description="Low complexity" evidence="1">
    <location>
        <begin position="236"/>
        <end position="247"/>
    </location>
</feature>
<dbReference type="Proteomes" id="UP001497512">
    <property type="component" value="Chromosome 10"/>
</dbReference>
<gene>
    <name evidence="2" type="ORF">CSSPTR1EN2_LOCUS2631</name>
</gene>
<dbReference type="EMBL" id="OZ019902">
    <property type="protein sequence ID" value="CAK9194648.1"/>
    <property type="molecule type" value="Genomic_DNA"/>
</dbReference>
<accession>A0ABP0TEQ7</accession>
<keyword evidence="3" id="KW-1185">Reference proteome</keyword>
<name>A0ABP0TEQ7_9BRYO</name>
<reference evidence="2" key="1">
    <citation type="submission" date="2024-02" db="EMBL/GenBank/DDBJ databases">
        <authorList>
            <consortium name="ELIXIR-Norway"/>
            <consortium name="Elixir Norway"/>
        </authorList>
    </citation>
    <scope>NUCLEOTIDE SEQUENCE</scope>
</reference>
<feature type="region of interest" description="Disordered" evidence="1">
    <location>
        <begin position="234"/>
        <end position="263"/>
    </location>
</feature>
<proteinExistence type="predicted"/>
<evidence type="ECO:0000256" key="1">
    <source>
        <dbReference type="SAM" id="MobiDB-lite"/>
    </source>
</evidence>
<protein>
    <submittedName>
        <fullName evidence="2">Uncharacterized protein</fullName>
    </submittedName>
</protein>